<protein>
    <recommendedName>
        <fullName evidence="3">DUF945 domain-containing protein</fullName>
    </recommendedName>
</protein>
<accession>S2KF10</accession>
<evidence type="ECO:0000313" key="1">
    <source>
        <dbReference type="EMBL" id="EPC00747.1"/>
    </source>
</evidence>
<name>S2KF10_LITA3</name>
<keyword evidence="2" id="KW-1185">Reference proteome</keyword>
<gene>
    <name evidence="1" type="ORF">L861_13225</name>
</gene>
<evidence type="ECO:0008006" key="3">
    <source>
        <dbReference type="Google" id="ProtNLM"/>
    </source>
</evidence>
<dbReference type="Pfam" id="PF06097">
    <property type="entry name" value="DUF945"/>
    <property type="match status" value="2"/>
</dbReference>
<dbReference type="PATRIC" id="fig|1121939.11.peg.3824"/>
<dbReference type="AlphaFoldDB" id="S2KF10"/>
<dbReference type="Proteomes" id="UP000014463">
    <property type="component" value="Unassembled WGS sequence"/>
</dbReference>
<sequence length="554" mass="61889">MVALSLLVFVAVLAIPYWMGKQTERKYAEYLQQLDDLAYLEVLSSRYERHWFSARASYDLALSSEFETLVKSLFPAWQLPNEALLVSVSDRIQHGPFNGGMARVEGHVGFDGGLLASLVEIEAQTTGQGYRASIGYDQVLRGHWEPMHLAVTAAPEWRDMGWDARYVMDYEGGDFSYDPGTGEYHTTGRMKRMLMEDPTGVRTTEDSTSEVVARFSDGTLRELRLESHDSLVLNESRDALHPSRITGQSTFLGVYFDDDGRVERFESQLGMDELDTAWPNGRLQADGVSLAFEGTREGEHAWFGSADLGLDAIVVKEQGVPSISLNAMKVSLGLEPEADDALELVAGMSARDIRFKDMDEPVAYDYQLRMGQLRRSAYDDLWQLFYRAVDEFQLEHPEVSPVVLERMNEAAMALVGDRLQLSAKPVQISMGEAGLNLELDASIPVDALMVFGASEQALLMSDSQVELSADVSADLIHKMAREYLRHDYNEIGYQASDKELTALAKEMVSTDVDALLKQGIILQEGDGHYSTHFQLEGHELTVNGEPADWLLERL</sequence>
<evidence type="ECO:0000313" key="2">
    <source>
        <dbReference type="Proteomes" id="UP000014463"/>
    </source>
</evidence>
<proteinExistence type="predicted"/>
<dbReference type="InterPro" id="IPR010352">
    <property type="entry name" value="DUF945"/>
</dbReference>
<dbReference type="EMBL" id="ASTJ01000039">
    <property type="protein sequence ID" value="EPC00747.1"/>
    <property type="molecule type" value="Genomic_DNA"/>
</dbReference>
<comment type="caution">
    <text evidence="1">The sequence shown here is derived from an EMBL/GenBank/DDBJ whole genome shotgun (WGS) entry which is preliminary data.</text>
</comment>
<organism evidence="1 2">
    <name type="scientific">Litchfieldella anticariensis (strain DSM 16096 / CECT 5854 / CIP 108499 / LMG 22089 / FP35)</name>
    <name type="common">Halomonas anticariensis</name>
    <dbReference type="NCBI Taxonomy" id="1121939"/>
    <lineage>
        <taxon>Bacteria</taxon>
        <taxon>Pseudomonadati</taxon>
        <taxon>Pseudomonadota</taxon>
        <taxon>Gammaproteobacteria</taxon>
        <taxon>Oceanospirillales</taxon>
        <taxon>Halomonadaceae</taxon>
        <taxon>Litchfieldella</taxon>
    </lineage>
</organism>
<reference evidence="1 2" key="1">
    <citation type="journal article" date="2013" name="Genome Announc.">
        <title>Draft genome sequence of the moderately halophilic gammaproteobacterium Halomonas anticariensis FP35.</title>
        <authorList>
            <person name="Tahrioui A."/>
            <person name="Quesada E."/>
            <person name="Llamas I."/>
        </authorList>
    </citation>
    <scope>NUCLEOTIDE SEQUENCE [LARGE SCALE GENOMIC DNA]</scope>
    <source>
        <strain evidence="2">DSM 16096 / CECT 5854 / LMG 22089 / FP35</strain>
    </source>
</reference>
<dbReference type="STRING" id="1121939.L861_13225"/>